<dbReference type="PANTHER" id="PTHR20903">
    <property type="entry name" value="PREFOLDIN SUBUNIT 1-RELATED"/>
    <property type="match status" value="1"/>
</dbReference>
<sequence>MALNEDAVRRLYMECQVKLQQFSRDLNAVKLQIAQKDRDRRIHDLVQQELAGLGAGKRTYKSVGKMFLAAEPTDISKDLKVESKSLAKESEALGKKKEFIERSSNDIQNLLRDVTRGR</sequence>
<evidence type="ECO:0000256" key="2">
    <source>
        <dbReference type="ARBA" id="ARBA00023186"/>
    </source>
</evidence>
<dbReference type="GO" id="GO:0005737">
    <property type="term" value="C:cytoplasm"/>
    <property type="evidence" value="ECO:0007669"/>
    <property type="project" value="TreeGrafter"/>
</dbReference>
<evidence type="ECO:0000256" key="1">
    <source>
        <dbReference type="ARBA" id="ARBA00008045"/>
    </source>
</evidence>
<name>A0A139AZ63_GONPJ</name>
<dbReference type="InterPro" id="IPR002777">
    <property type="entry name" value="PFD_beta-like"/>
</dbReference>
<dbReference type="Gene3D" id="1.10.287.370">
    <property type="match status" value="1"/>
</dbReference>
<protein>
    <recommendedName>
        <fullName evidence="5">Prefoldin</fullName>
    </recommendedName>
</protein>
<dbReference type="InterPro" id="IPR009053">
    <property type="entry name" value="Prefoldin"/>
</dbReference>
<dbReference type="GO" id="GO:0044183">
    <property type="term" value="F:protein folding chaperone"/>
    <property type="evidence" value="ECO:0007669"/>
    <property type="project" value="TreeGrafter"/>
</dbReference>
<gene>
    <name evidence="3" type="ORF">M427DRAFT_50382</name>
</gene>
<evidence type="ECO:0008006" key="5">
    <source>
        <dbReference type="Google" id="ProtNLM"/>
    </source>
</evidence>
<proteinExistence type="inferred from homology"/>
<keyword evidence="4" id="KW-1185">Reference proteome</keyword>
<reference evidence="3 4" key="1">
    <citation type="journal article" date="2015" name="Genome Biol. Evol.">
        <title>Phylogenomic analyses indicate that early fungi evolved digesting cell walls of algal ancestors of land plants.</title>
        <authorList>
            <person name="Chang Y."/>
            <person name="Wang S."/>
            <person name="Sekimoto S."/>
            <person name="Aerts A.L."/>
            <person name="Choi C."/>
            <person name="Clum A."/>
            <person name="LaButti K.M."/>
            <person name="Lindquist E.A."/>
            <person name="Yee Ngan C."/>
            <person name="Ohm R.A."/>
            <person name="Salamov A.A."/>
            <person name="Grigoriev I.V."/>
            <person name="Spatafora J.W."/>
            <person name="Berbee M.L."/>
        </authorList>
    </citation>
    <scope>NUCLEOTIDE SEQUENCE [LARGE SCALE GENOMIC DNA]</scope>
    <source>
        <strain evidence="3 4">JEL478</strain>
    </source>
</reference>
<dbReference type="GO" id="GO:0051082">
    <property type="term" value="F:unfolded protein binding"/>
    <property type="evidence" value="ECO:0007669"/>
    <property type="project" value="InterPro"/>
</dbReference>
<keyword evidence="2" id="KW-0143">Chaperone</keyword>
<dbReference type="STRING" id="1344416.A0A139AZ63"/>
<dbReference type="Pfam" id="PF01920">
    <property type="entry name" value="Prefoldin_2"/>
    <property type="match status" value="1"/>
</dbReference>
<evidence type="ECO:0000313" key="4">
    <source>
        <dbReference type="Proteomes" id="UP000070544"/>
    </source>
</evidence>
<evidence type="ECO:0000313" key="3">
    <source>
        <dbReference type="EMBL" id="KXS22021.1"/>
    </source>
</evidence>
<dbReference type="OrthoDB" id="2015447at2759"/>
<dbReference type="PANTHER" id="PTHR20903:SF0">
    <property type="entry name" value="PREFOLDIN SUBUNIT 1"/>
    <property type="match status" value="1"/>
</dbReference>
<dbReference type="SUPFAM" id="SSF46579">
    <property type="entry name" value="Prefoldin"/>
    <property type="match status" value="1"/>
</dbReference>
<comment type="similarity">
    <text evidence="1">Belongs to the prefoldin subunit beta family.</text>
</comment>
<dbReference type="AlphaFoldDB" id="A0A139AZ63"/>
<dbReference type="OMA" id="REMIQQK"/>
<dbReference type="Proteomes" id="UP000070544">
    <property type="component" value="Unassembled WGS sequence"/>
</dbReference>
<dbReference type="EMBL" id="KQ965731">
    <property type="protein sequence ID" value="KXS22021.1"/>
    <property type="molecule type" value="Genomic_DNA"/>
</dbReference>
<organism evidence="3 4">
    <name type="scientific">Gonapodya prolifera (strain JEL478)</name>
    <name type="common">Monoblepharis prolifera</name>
    <dbReference type="NCBI Taxonomy" id="1344416"/>
    <lineage>
        <taxon>Eukaryota</taxon>
        <taxon>Fungi</taxon>
        <taxon>Fungi incertae sedis</taxon>
        <taxon>Chytridiomycota</taxon>
        <taxon>Chytridiomycota incertae sedis</taxon>
        <taxon>Monoblepharidomycetes</taxon>
        <taxon>Monoblepharidales</taxon>
        <taxon>Gonapodyaceae</taxon>
        <taxon>Gonapodya</taxon>
    </lineage>
</organism>
<dbReference type="GO" id="GO:0016272">
    <property type="term" value="C:prefoldin complex"/>
    <property type="evidence" value="ECO:0007669"/>
    <property type="project" value="InterPro"/>
</dbReference>
<accession>A0A139AZ63</accession>